<sequence length="198" mass="22100">MTSHPASTDHATTWLRLQERAHQEFATRVAAVTDWNAPTPDTDWNVADLVRHVIEEQQWVPWLLSGLSPRQARSRLRPLDDADLQHEWHLFSLAATTAWHDAAPDSLVTLSYDTVPVLDYLKEQVSDVTIHAWDLARAVGAEESIDDELVAAVWTVFEPQKETLEASGLFASPVPVPDDAPLLSRLLALTGRDDRVAV</sequence>
<organism evidence="2 3">
    <name type="scientific">Herbiconiux daphne</name>
    <dbReference type="NCBI Taxonomy" id="2970914"/>
    <lineage>
        <taxon>Bacteria</taxon>
        <taxon>Bacillati</taxon>
        <taxon>Actinomycetota</taxon>
        <taxon>Actinomycetes</taxon>
        <taxon>Micrococcales</taxon>
        <taxon>Microbacteriaceae</taxon>
        <taxon>Herbiconiux</taxon>
    </lineage>
</organism>
<accession>A0ABT2H011</accession>
<dbReference type="Pfam" id="PF11716">
    <property type="entry name" value="MDMPI_N"/>
    <property type="match status" value="1"/>
</dbReference>
<dbReference type="Gene3D" id="1.20.120.450">
    <property type="entry name" value="dinb family like domain"/>
    <property type="match status" value="1"/>
</dbReference>
<feature type="domain" description="Mycothiol-dependent maleylpyruvate isomerase metal-binding" evidence="1">
    <location>
        <begin position="20"/>
        <end position="136"/>
    </location>
</feature>
<protein>
    <submittedName>
        <fullName evidence="2">TIGR03086 family metal-binding protein</fullName>
    </submittedName>
</protein>
<evidence type="ECO:0000313" key="2">
    <source>
        <dbReference type="EMBL" id="MCS5733062.1"/>
    </source>
</evidence>
<dbReference type="Proteomes" id="UP001165586">
    <property type="component" value="Unassembled WGS sequence"/>
</dbReference>
<evidence type="ECO:0000313" key="3">
    <source>
        <dbReference type="Proteomes" id="UP001165586"/>
    </source>
</evidence>
<comment type="caution">
    <text evidence="2">The sequence shown here is derived from an EMBL/GenBank/DDBJ whole genome shotgun (WGS) entry which is preliminary data.</text>
</comment>
<dbReference type="InterPro" id="IPR017517">
    <property type="entry name" value="Maleyloyr_isom"/>
</dbReference>
<dbReference type="SUPFAM" id="SSF109854">
    <property type="entry name" value="DinB/YfiT-like putative metalloenzymes"/>
    <property type="match status" value="1"/>
</dbReference>
<dbReference type="RefSeq" id="WP_259537808.1">
    <property type="nucleotide sequence ID" value="NZ_JANLCJ010000001.1"/>
</dbReference>
<name>A0ABT2H011_9MICO</name>
<evidence type="ECO:0000259" key="1">
    <source>
        <dbReference type="Pfam" id="PF11716"/>
    </source>
</evidence>
<keyword evidence="3" id="KW-1185">Reference proteome</keyword>
<dbReference type="InterPro" id="IPR034660">
    <property type="entry name" value="DinB/YfiT-like"/>
</dbReference>
<dbReference type="InterPro" id="IPR024344">
    <property type="entry name" value="MDMPI_metal-binding"/>
</dbReference>
<dbReference type="NCBIfam" id="TIGR03086">
    <property type="entry name" value="TIGR03086 family metal-binding protein"/>
    <property type="match status" value="1"/>
</dbReference>
<reference evidence="2" key="1">
    <citation type="submission" date="2022-08" db="EMBL/GenBank/DDBJ databases">
        <authorList>
            <person name="Deng Y."/>
            <person name="Han X.-F."/>
            <person name="Zhang Y.-Q."/>
        </authorList>
    </citation>
    <scope>NUCLEOTIDE SEQUENCE</scope>
    <source>
        <strain evidence="2">CPCC 203386</strain>
    </source>
</reference>
<dbReference type="EMBL" id="JANLCJ010000001">
    <property type="protein sequence ID" value="MCS5733062.1"/>
    <property type="molecule type" value="Genomic_DNA"/>
</dbReference>
<gene>
    <name evidence="2" type="ORF">N1032_04815</name>
</gene>
<dbReference type="NCBIfam" id="TIGR03083">
    <property type="entry name" value="maleylpyruvate isomerase family mycothiol-dependent enzyme"/>
    <property type="match status" value="1"/>
</dbReference>
<dbReference type="InterPro" id="IPR017520">
    <property type="entry name" value="CHP03086"/>
</dbReference>
<proteinExistence type="predicted"/>